<dbReference type="InterPro" id="IPR055342">
    <property type="entry name" value="MreC_beta-barrel_core"/>
</dbReference>
<name>A0A6J4SHP0_9ACTN</name>
<evidence type="ECO:0000313" key="8">
    <source>
        <dbReference type="EMBL" id="CAA9491885.1"/>
    </source>
</evidence>
<feature type="coiled-coil region" evidence="6">
    <location>
        <begin position="71"/>
        <end position="98"/>
    </location>
</feature>
<dbReference type="PANTHER" id="PTHR34138:SF1">
    <property type="entry name" value="CELL SHAPE-DETERMINING PROTEIN MREC"/>
    <property type="match status" value="1"/>
</dbReference>
<evidence type="ECO:0000256" key="5">
    <source>
        <dbReference type="PIRNR" id="PIRNR038471"/>
    </source>
</evidence>
<dbReference type="InterPro" id="IPR042177">
    <property type="entry name" value="Cell/Rod_1"/>
</dbReference>
<dbReference type="GO" id="GO:0005886">
    <property type="term" value="C:plasma membrane"/>
    <property type="evidence" value="ECO:0007669"/>
    <property type="project" value="TreeGrafter"/>
</dbReference>
<gene>
    <name evidence="8" type="ORF">AVDCRST_MAG30-1423</name>
</gene>
<keyword evidence="6" id="KW-0175">Coiled coil</keyword>
<dbReference type="GO" id="GO:0008360">
    <property type="term" value="P:regulation of cell shape"/>
    <property type="evidence" value="ECO:0007669"/>
    <property type="project" value="UniProtKB-KW"/>
</dbReference>
<feature type="domain" description="Rod shape-determining protein MreC beta-barrel core" evidence="7">
    <location>
        <begin position="127"/>
        <end position="279"/>
    </location>
</feature>
<proteinExistence type="inferred from homology"/>
<evidence type="ECO:0000256" key="6">
    <source>
        <dbReference type="SAM" id="Coils"/>
    </source>
</evidence>
<dbReference type="EMBL" id="CADCVS010000201">
    <property type="protein sequence ID" value="CAA9491885.1"/>
    <property type="molecule type" value="Genomic_DNA"/>
</dbReference>
<evidence type="ECO:0000259" key="7">
    <source>
        <dbReference type="Pfam" id="PF04085"/>
    </source>
</evidence>
<keyword evidence="3 5" id="KW-0133">Cell shape</keyword>
<evidence type="ECO:0000256" key="2">
    <source>
        <dbReference type="ARBA" id="ARBA00013855"/>
    </source>
</evidence>
<dbReference type="Gene3D" id="2.40.10.340">
    <property type="entry name" value="Rod shape-determining protein MreC, domain 1"/>
    <property type="match status" value="1"/>
</dbReference>
<dbReference type="InterPro" id="IPR007221">
    <property type="entry name" value="MreC"/>
</dbReference>
<dbReference type="Gene3D" id="2.40.10.350">
    <property type="entry name" value="Rod shape-determining protein MreC, domain 2"/>
    <property type="match status" value="1"/>
</dbReference>
<sequence>MYDRTVRRRRATLAGCVALSLILLTAYFGESAGGALHSVQRGVLVVLAPVQEGANRALKPFRDAFGWAGDTIDAKSERDELEKRNRALEAEVTRQQFELSRYAQIKKLVDVNDAAGLDKYRPVTARVIGQTPSLFYSNIKIDKGKSSGIDVGQPVTGGGGLVGRVSEAVGNAAVVTLITDEEFAVSAKTLKTKVPGTIMPVTGSPGDLILDFVSRRKEVDEGERIVTAGTSSQRLQSLFPPGIPIGRVRRIEDGAGDLDRIVHVKPAAELTNLGYVSVLTTTRPADLQASSGP</sequence>
<dbReference type="InterPro" id="IPR042175">
    <property type="entry name" value="Cell/Rod_MreC_2"/>
</dbReference>
<evidence type="ECO:0000256" key="4">
    <source>
        <dbReference type="ARBA" id="ARBA00032089"/>
    </source>
</evidence>
<comment type="similarity">
    <text evidence="1 5">Belongs to the MreC family.</text>
</comment>
<reference evidence="8" key="1">
    <citation type="submission" date="2020-02" db="EMBL/GenBank/DDBJ databases">
        <authorList>
            <person name="Meier V. D."/>
        </authorList>
    </citation>
    <scope>NUCLEOTIDE SEQUENCE</scope>
    <source>
        <strain evidence="8">AVDCRST_MAG30</strain>
    </source>
</reference>
<dbReference type="PANTHER" id="PTHR34138">
    <property type="entry name" value="CELL SHAPE-DETERMINING PROTEIN MREC"/>
    <property type="match status" value="1"/>
</dbReference>
<protein>
    <recommendedName>
        <fullName evidence="2 5">Cell shape-determining protein MreC</fullName>
    </recommendedName>
    <alternativeName>
        <fullName evidence="4 5">Cell shape protein MreC</fullName>
    </alternativeName>
</protein>
<dbReference type="Pfam" id="PF04085">
    <property type="entry name" value="MreC"/>
    <property type="match status" value="1"/>
</dbReference>
<evidence type="ECO:0000256" key="1">
    <source>
        <dbReference type="ARBA" id="ARBA00009369"/>
    </source>
</evidence>
<comment type="function">
    <text evidence="5">Involved in formation and maintenance of cell shape.</text>
</comment>
<dbReference type="NCBIfam" id="TIGR00219">
    <property type="entry name" value="mreC"/>
    <property type="match status" value="1"/>
</dbReference>
<organism evidence="8">
    <name type="scientific">uncultured Solirubrobacteraceae bacterium</name>
    <dbReference type="NCBI Taxonomy" id="1162706"/>
    <lineage>
        <taxon>Bacteria</taxon>
        <taxon>Bacillati</taxon>
        <taxon>Actinomycetota</taxon>
        <taxon>Thermoleophilia</taxon>
        <taxon>Solirubrobacterales</taxon>
        <taxon>Solirubrobacteraceae</taxon>
        <taxon>environmental samples</taxon>
    </lineage>
</organism>
<dbReference type="AlphaFoldDB" id="A0A6J4SHP0"/>
<evidence type="ECO:0000256" key="3">
    <source>
        <dbReference type="ARBA" id="ARBA00022960"/>
    </source>
</evidence>
<dbReference type="PIRSF" id="PIRSF038471">
    <property type="entry name" value="MreC"/>
    <property type="match status" value="1"/>
</dbReference>
<accession>A0A6J4SHP0</accession>